<accession>A0AA42BBE6</accession>
<evidence type="ECO:0000256" key="2">
    <source>
        <dbReference type="ARBA" id="ARBA00023315"/>
    </source>
</evidence>
<dbReference type="CDD" id="cd04301">
    <property type="entry name" value="NAT_SF"/>
    <property type="match status" value="1"/>
</dbReference>
<dbReference type="Proteomes" id="UP001165292">
    <property type="component" value="Unassembled WGS sequence"/>
</dbReference>
<gene>
    <name evidence="4" type="ORF">NJF43_00505</name>
</gene>
<dbReference type="Pfam" id="PF00583">
    <property type="entry name" value="Acetyltransf_1"/>
    <property type="match status" value="1"/>
</dbReference>
<feature type="domain" description="N-acetyltransferase" evidence="3">
    <location>
        <begin position="28"/>
        <end position="181"/>
    </location>
</feature>
<dbReference type="SUPFAM" id="SSF55729">
    <property type="entry name" value="Acyl-CoA N-acyltransferases (Nat)"/>
    <property type="match status" value="1"/>
</dbReference>
<keyword evidence="2" id="KW-0012">Acyltransferase</keyword>
<dbReference type="EMBL" id="JAMYBS010000001">
    <property type="protein sequence ID" value="MCO7543237.1"/>
    <property type="molecule type" value="Genomic_DNA"/>
</dbReference>
<dbReference type="Gene3D" id="3.40.630.30">
    <property type="match status" value="1"/>
</dbReference>
<keyword evidence="1" id="KW-0808">Transferase</keyword>
<dbReference type="PANTHER" id="PTHR43877:SF2">
    <property type="entry name" value="AMINOALKYLPHOSPHONATE N-ACETYLTRANSFERASE-RELATED"/>
    <property type="match status" value="1"/>
</dbReference>
<dbReference type="AlphaFoldDB" id="A0AA42BBE6"/>
<sequence length="187" mass="20904">MRGDDAIVHRADAARISRLAQCDFSFMVDAEFAEPFDGSRIIPVDPPYRKTYGFVPDDLAEYLNRPDAELFIAEVRDSPVGYAAVSEGWNRFAVIDDIAVDASHRGNGIARRLMDAAVEWARGAALAGVRLETQSNNVAACRFYDRYGFVLGGYDRCLYQGMHPDTPEVALFCYLMFTTADRSLERT</sequence>
<protein>
    <submittedName>
        <fullName evidence="4">GNAT family N-acetyltransferase</fullName>
    </submittedName>
</protein>
<evidence type="ECO:0000313" key="4">
    <source>
        <dbReference type="EMBL" id="MCO7543237.1"/>
    </source>
</evidence>
<dbReference type="PRINTS" id="PR01754">
    <property type="entry name" value="SACTRNSFRASE"/>
</dbReference>
<evidence type="ECO:0000259" key="3">
    <source>
        <dbReference type="PROSITE" id="PS51186"/>
    </source>
</evidence>
<comment type="caution">
    <text evidence="4">The sequence shown here is derived from an EMBL/GenBank/DDBJ whole genome shotgun (WGS) entry which is preliminary data.</text>
</comment>
<dbReference type="InterPro" id="IPR050832">
    <property type="entry name" value="Bact_Acetyltransf"/>
</dbReference>
<dbReference type="InterPro" id="IPR016181">
    <property type="entry name" value="Acyl_CoA_acyltransferase"/>
</dbReference>
<dbReference type="PANTHER" id="PTHR43877">
    <property type="entry name" value="AMINOALKYLPHOSPHONATE N-ACETYLTRANSFERASE-RELATED-RELATED"/>
    <property type="match status" value="1"/>
</dbReference>
<proteinExistence type="predicted"/>
<name>A0AA42BBE6_9GAMM</name>
<dbReference type="InterPro" id="IPR000182">
    <property type="entry name" value="GNAT_dom"/>
</dbReference>
<evidence type="ECO:0000313" key="5">
    <source>
        <dbReference type="Proteomes" id="UP001165292"/>
    </source>
</evidence>
<dbReference type="InterPro" id="IPR008125">
    <property type="entry name" value="Streptothricin_AcTrfase"/>
</dbReference>
<dbReference type="GO" id="GO:0016747">
    <property type="term" value="F:acyltransferase activity, transferring groups other than amino-acyl groups"/>
    <property type="evidence" value="ECO:0007669"/>
    <property type="project" value="InterPro"/>
</dbReference>
<dbReference type="PROSITE" id="PS51186">
    <property type="entry name" value="GNAT"/>
    <property type="match status" value="1"/>
</dbReference>
<organism evidence="4 5">
    <name type="scientific">Stutzerimonas nitrititolerans</name>
    <dbReference type="NCBI Taxonomy" id="2482751"/>
    <lineage>
        <taxon>Bacteria</taxon>
        <taxon>Pseudomonadati</taxon>
        <taxon>Pseudomonadota</taxon>
        <taxon>Gammaproteobacteria</taxon>
        <taxon>Pseudomonadales</taxon>
        <taxon>Pseudomonadaceae</taxon>
        <taxon>Stutzerimonas</taxon>
    </lineage>
</organism>
<evidence type="ECO:0000256" key="1">
    <source>
        <dbReference type="ARBA" id="ARBA00022679"/>
    </source>
</evidence>
<dbReference type="RefSeq" id="WP_058076805.1">
    <property type="nucleotide sequence ID" value="NZ_DALZRK010000006.1"/>
</dbReference>
<reference evidence="4" key="1">
    <citation type="submission" date="2022-06" db="EMBL/GenBank/DDBJ databases">
        <title>Detection of beta-lactamases in bacteria of animal origin.</title>
        <authorList>
            <person name="Mlynarcik P."/>
            <person name="Zdarska V."/>
            <person name="Chudobova H."/>
            <person name="Prochazkova P."/>
            <person name="Hricova K."/>
            <person name="Mezerova K."/>
            <person name="Bardon J."/>
            <person name="Dolejska M."/>
            <person name="Sukkar I."/>
            <person name="Kolar M."/>
        </authorList>
    </citation>
    <scope>NUCLEOTIDE SEQUENCE</scope>
    <source>
        <strain evidence="4">S 300-3</strain>
    </source>
</reference>